<accession>A0A2S3U4A5</accession>
<dbReference type="AlphaFoldDB" id="A0A2S3U4A5"/>
<name>A0A2S3U4A5_LACPN</name>
<evidence type="ECO:0000313" key="2">
    <source>
        <dbReference type="Proteomes" id="UP000236990"/>
    </source>
</evidence>
<protein>
    <submittedName>
        <fullName evidence="1">Uncharacterized protein</fullName>
    </submittedName>
</protein>
<organism evidence="1 2">
    <name type="scientific">Lactiplantibacillus plantarum subsp. plantarum</name>
    <dbReference type="NCBI Taxonomy" id="337330"/>
    <lineage>
        <taxon>Bacteria</taxon>
        <taxon>Bacillati</taxon>
        <taxon>Bacillota</taxon>
        <taxon>Bacilli</taxon>
        <taxon>Lactobacillales</taxon>
        <taxon>Lactobacillaceae</taxon>
        <taxon>Lactiplantibacillus</taxon>
    </lineage>
</organism>
<gene>
    <name evidence="1" type="ORF">S101258_02109</name>
</gene>
<comment type="caution">
    <text evidence="1">The sequence shown here is derived from an EMBL/GenBank/DDBJ whole genome shotgun (WGS) entry which is preliminary data.</text>
</comment>
<proteinExistence type="predicted"/>
<evidence type="ECO:0000313" key="1">
    <source>
        <dbReference type="EMBL" id="POD83110.1"/>
    </source>
</evidence>
<sequence>MNERTKKSPCYSPKYHTDSLKTLLLWAFCILILLQNEE</sequence>
<dbReference type="EMBL" id="NKCZ01000112">
    <property type="protein sequence ID" value="POD83110.1"/>
    <property type="molecule type" value="Genomic_DNA"/>
</dbReference>
<dbReference type="Proteomes" id="UP000236990">
    <property type="component" value="Unassembled WGS sequence"/>
</dbReference>
<reference evidence="1 2" key="1">
    <citation type="submission" date="2017-06" db="EMBL/GenBank/DDBJ databases">
        <title>Genome sequence of Lactobacillus plantarum subsp. plantarum strain SRCM101258.</title>
        <authorList>
            <person name="Cho S.H."/>
        </authorList>
    </citation>
    <scope>NUCLEOTIDE SEQUENCE [LARGE SCALE GENOMIC DNA]</scope>
    <source>
        <strain evidence="1 2">SRCM101258</strain>
    </source>
</reference>